<dbReference type="EMBL" id="JASVEJ010000031">
    <property type="protein sequence ID" value="MDL5057448.1"/>
    <property type="molecule type" value="Genomic_DNA"/>
</dbReference>
<comment type="function">
    <text evidence="2">Pyridoxal 5'-phosphate (PLP)-binding protein, which is involved in PLP homeostasis.</text>
</comment>
<comment type="caution">
    <text evidence="5">The sequence shown here is derived from an EMBL/GenBank/DDBJ whole genome shotgun (WGS) entry which is preliminary data.</text>
</comment>
<dbReference type="Proteomes" id="UP001230986">
    <property type="component" value="Unassembled WGS sequence"/>
</dbReference>
<dbReference type="CDD" id="cd00635">
    <property type="entry name" value="PLPDE_III_YBL036c_like"/>
    <property type="match status" value="1"/>
</dbReference>
<evidence type="ECO:0000259" key="4">
    <source>
        <dbReference type="Pfam" id="PF01168"/>
    </source>
</evidence>
<keyword evidence="6" id="KW-1185">Reference proteome</keyword>
<evidence type="ECO:0000313" key="5">
    <source>
        <dbReference type="EMBL" id="MDL5057448.1"/>
    </source>
</evidence>
<dbReference type="Pfam" id="PF01168">
    <property type="entry name" value="Ala_racemase_N"/>
    <property type="match status" value="1"/>
</dbReference>
<sequence length="236" mass="25796">MDYHPRTMSDHFHQQLGIIREQIAQAAARAGRNTDEILLLGVTKKVSLEMIQEAWASGLREFGENKVQELKAKAPLLPSAVSWHMIGHLQSNKARDAVQFASLIHSVDSAPLAAEIQKQAGKQSKIQKILIEVNVAGEASKFGVKPDALEALAVEVNSLTHLELHGLMCMAPHSDDPEKARPHFARLRNLRDGLESSLGYKLPVLSMGMSGDFVPAIEEGATIVRIGTALFGRRAK</sequence>
<dbReference type="HAMAP" id="MF_02087">
    <property type="entry name" value="PLP_homeostasis"/>
    <property type="match status" value="1"/>
</dbReference>
<comment type="similarity">
    <text evidence="2 3">Belongs to the pyridoxal phosphate-binding protein YggS/PROSC family.</text>
</comment>
<dbReference type="PANTHER" id="PTHR10146:SF14">
    <property type="entry name" value="PYRIDOXAL PHOSPHATE HOMEOSTASIS PROTEIN"/>
    <property type="match status" value="1"/>
</dbReference>
<dbReference type="Gene3D" id="3.20.20.10">
    <property type="entry name" value="Alanine racemase"/>
    <property type="match status" value="1"/>
</dbReference>
<dbReference type="PANTHER" id="PTHR10146">
    <property type="entry name" value="PROLINE SYNTHETASE CO-TRANSCRIBED BACTERIAL HOMOLOG PROTEIN"/>
    <property type="match status" value="1"/>
</dbReference>
<dbReference type="InterPro" id="IPR029066">
    <property type="entry name" value="PLP-binding_barrel"/>
</dbReference>
<name>A0ABT7LZM3_9CYAN</name>
<gene>
    <name evidence="5" type="ORF">QQ055_08255</name>
</gene>
<dbReference type="SUPFAM" id="SSF51419">
    <property type="entry name" value="PLP-binding barrel"/>
    <property type="match status" value="1"/>
</dbReference>
<organism evidence="5 6">
    <name type="scientific">Geitlerinema calcuttense NRMC-F 0142</name>
    <dbReference type="NCBI Taxonomy" id="2922238"/>
    <lineage>
        <taxon>Bacteria</taxon>
        <taxon>Bacillati</taxon>
        <taxon>Cyanobacteriota</taxon>
        <taxon>Cyanophyceae</taxon>
        <taxon>Geitlerinematales</taxon>
        <taxon>Geitlerinemataceae</taxon>
        <taxon>Geitlerinema</taxon>
    </lineage>
</organism>
<keyword evidence="1 2" id="KW-0663">Pyridoxal phosphate</keyword>
<reference evidence="5 6" key="1">
    <citation type="submission" date="2023-06" db="EMBL/GenBank/DDBJ databases">
        <title>Whole genome sequence of Oscillatoria calcuttensis NRMC-F 0142.</title>
        <authorList>
            <person name="Shakena Fathima T."/>
            <person name="Muralitharan G."/>
            <person name="Thajuddin N."/>
        </authorList>
    </citation>
    <scope>NUCLEOTIDE SEQUENCE [LARGE SCALE GENOMIC DNA]</scope>
    <source>
        <strain evidence="5 6">NRMC-F 0142</strain>
    </source>
</reference>
<accession>A0ABT7LZM3</accession>
<proteinExistence type="inferred from homology"/>
<protein>
    <recommendedName>
        <fullName evidence="2">Pyridoxal phosphate homeostasis protein</fullName>
        <shortName evidence="2">PLP homeostasis protein</shortName>
    </recommendedName>
</protein>
<feature type="domain" description="Alanine racemase N-terminal" evidence="4">
    <location>
        <begin position="39"/>
        <end position="233"/>
    </location>
</feature>
<evidence type="ECO:0000313" key="6">
    <source>
        <dbReference type="Proteomes" id="UP001230986"/>
    </source>
</evidence>
<dbReference type="NCBIfam" id="TIGR00044">
    <property type="entry name" value="YggS family pyridoxal phosphate-dependent enzyme"/>
    <property type="match status" value="1"/>
</dbReference>
<evidence type="ECO:0000256" key="2">
    <source>
        <dbReference type="HAMAP-Rule" id="MF_02087"/>
    </source>
</evidence>
<evidence type="ECO:0000256" key="3">
    <source>
        <dbReference type="RuleBase" id="RU004514"/>
    </source>
</evidence>
<feature type="modified residue" description="N6-(pyridoxal phosphate)lysine" evidence="2">
    <location>
        <position position="44"/>
    </location>
</feature>
<dbReference type="InterPro" id="IPR001608">
    <property type="entry name" value="Ala_racemase_N"/>
</dbReference>
<evidence type="ECO:0000256" key="1">
    <source>
        <dbReference type="ARBA" id="ARBA00022898"/>
    </source>
</evidence>
<dbReference type="InterPro" id="IPR011078">
    <property type="entry name" value="PyrdxlP_homeostasis"/>
</dbReference>
<dbReference type="PIRSF" id="PIRSF004848">
    <property type="entry name" value="YBL036c_PLPDEIII"/>
    <property type="match status" value="1"/>
</dbReference>